<evidence type="ECO:0000256" key="1">
    <source>
        <dbReference type="SAM" id="MobiDB-lite"/>
    </source>
</evidence>
<accession>A0A2A9NB58</accession>
<organism evidence="2 3">
    <name type="scientific">Amanita thiersii Skay4041</name>
    <dbReference type="NCBI Taxonomy" id="703135"/>
    <lineage>
        <taxon>Eukaryota</taxon>
        <taxon>Fungi</taxon>
        <taxon>Dikarya</taxon>
        <taxon>Basidiomycota</taxon>
        <taxon>Agaricomycotina</taxon>
        <taxon>Agaricomycetes</taxon>
        <taxon>Agaricomycetidae</taxon>
        <taxon>Agaricales</taxon>
        <taxon>Pluteineae</taxon>
        <taxon>Amanitaceae</taxon>
        <taxon>Amanita</taxon>
    </lineage>
</organism>
<evidence type="ECO:0000313" key="2">
    <source>
        <dbReference type="EMBL" id="PFH44970.1"/>
    </source>
</evidence>
<gene>
    <name evidence="2" type="ORF">AMATHDRAFT_10322</name>
</gene>
<feature type="compositionally biased region" description="Polar residues" evidence="1">
    <location>
        <begin position="103"/>
        <end position="112"/>
    </location>
</feature>
<reference evidence="2 3" key="1">
    <citation type="submission" date="2014-02" db="EMBL/GenBank/DDBJ databases">
        <title>Transposable element dynamics among asymbiotic and ectomycorrhizal Amanita fungi.</title>
        <authorList>
            <consortium name="DOE Joint Genome Institute"/>
            <person name="Hess J."/>
            <person name="Skrede I."/>
            <person name="Wolfe B."/>
            <person name="LaButti K."/>
            <person name="Ohm R.A."/>
            <person name="Grigoriev I.V."/>
            <person name="Pringle A."/>
        </authorList>
    </citation>
    <scope>NUCLEOTIDE SEQUENCE [LARGE SCALE GENOMIC DNA]</scope>
    <source>
        <strain evidence="2 3">SKay4041</strain>
    </source>
</reference>
<dbReference type="Proteomes" id="UP000242287">
    <property type="component" value="Unassembled WGS sequence"/>
</dbReference>
<feature type="region of interest" description="Disordered" evidence="1">
    <location>
        <begin position="1"/>
        <end position="22"/>
    </location>
</feature>
<proteinExistence type="predicted"/>
<feature type="region of interest" description="Disordered" evidence="1">
    <location>
        <begin position="83"/>
        <end position="112"/>
    </location>
</feature>
<sequence length="665" mass="74676">MSTRGYSASPSPIGHTSPNPFSTAISSLRSTYQTEAASEDALQYIDSVLQSRSNSPGNMHMPHGNHEANNTQTSNIVTISRPRSHSVTPKASPVVSPLAPHRPSSSTGINDGTISRMRSAAFDTSQNIAQPIPTHPPLAFISTDYVDSEINVTGTLISLPALMDKPQSHDFPSSTDPTFVLQNIYTTNANDLLQNKGYVPSVQAKDMGKALATHIRTCMGSGFATQHEEKLIQADLLARIIAYTAADLNTEIADYTVASHGSSIPLLIYREVQEEWDFSGNTDNYLISNTFRTIQDDLDESFSNRQHKNIMAITTPINQFSTQDKHDIMDAIANETTLPDKWAFIDDKGHKCSTYAWLSGNSSPKKPVALTMSFSPSIGQKRPLEGDNKANFDAWTETINLFMDTNRPLFPELNPTVLRATVLQAVEKLMRREYFVNKIRKLARSHNTAALHKFKEERLRSLQNEVKLIQDTTSQDMDMEEPTMVMTKTDLIRKSTHIWRNMAKTLWKDNILTCNQETLDQATRLLLLDDTGHKFASMTEAQIYDTEVDRRDLIIQKIMELNENASKAIKDIQRKSMTKSTQDKIDLVKKQGWEAAKRTMLQNPSKFSPPTIDPKKYKEIVSDIIDDLRNKEDDSWSLKIIKDVKNKGLQSQALENRIHSIPIPP</sequence>
<dbReference type="AlphaFoldDB" id="A0A2A9NB58"/>
<feature type="region of interest" description="Disordered" evidence="1">
    <location>
        <begin position="51"/>
        <end position="70"/>
    </location>
</feature>
<evidence type="ECO:0000313" key="3">
    <source>
        <dbReference type="Proteomes" id="UP000242287"/>
    </source>
</evidence>
<protein>
    <submittedName>
        <fullName evidence="2">Uncharacterized protein</fullName>
    </submittedName>
</protein>
<dbReference type="EMBL" id="KZ302659">
    <property type="protein sequence ID" value="PFH44970.1"/>
    <property type="molecule type" value="Genomic_DNA"/>
</dbReference>
<name>A0A2A9NB58_9AGAR</name>
<keyword evidence="3" id="KW-1185">Reference proteome</keyword>